<proteinExistence type="predicted"/>
<dbReference type="OrthoDB" id="10539986at2759"/>
<organism evidence="1 2">
    <name type="scientific">Limosa lapponica baueri</name>
    <dbReference type="NCBI Taxonomy" id="1758121"/>
    <lineage>
        <taxon>Eukaryota</taxon>
        <taxon>Metazoa</taxon>
        <taxon>Chordata</taxon>
        <taxon>Craniata</taxon>
        <taxon>Vertebrata</taxon>
        <taxon>Euteleostomi</taxon>
        <taxon>Archelosauria</taxon>
        <taxon>Archosauria</taxon>
        <taxon>Dinosauria</taxon>
        <taxon>Saurischia</taxon>
        <taxon>Theropoda</taxon>
        <taxon>Coelurosauria</taxon>
        <taxon>Aves</taxon>
        <taxon>Neognathae</taxon>
        <taxon>Neoaves</taxon>
        <taxon>Charadriiformes</taxon>
        <taxon>Scolopacidae</taxon>
        <taxon>Limosa</taxon>
    </lineage>
</organism>
<evidence type="ECO:0000313" key="1">
    <source>
        <dbReference type="EMBL" id="PKU47282.1"/>
    </source>
</evidence>
<dbReference type="AlphaFoldDB" id="A0A2I0UML6"/>
<dbReference type="EMBL" id="KZ505682">
    <property type="protein sequence ID" value="PKU47282.1"/>
    <property type="molecule type" value="Genomic_DNA"/>
</dbReference>
<sequence>MLLTVFPKLVSLHGIVVTQVQDLAFGLVEPHTVGLSPSIQPVQIPRRTFLPITRSTLLPNLVLFANLLRVYLIPLSRSLMKVLNRTGPNTEPWGTPLVTSCQLDLTLFNSIHHNPLSLVIEPFCYPAKSTLVQAMSSQFLEDNAVGNGVKGFTKVQVDYIHGFSLFH</sequence>
<reference evidence="2" key="1">
    <citation type="submission" date="2017-11" db="EMBL/GenBank/DDBJ databases">
        <authorList>
            <person name="Lima N.C."/>
            <person name="Parody-Merino A.M."/>
            <person name="Battley P.F."/>
            <person name="Fidler A.E."/>
            <person name="Prosdocimi F."/>
        </authorList>
    </citation>
    <scope>NUCLEOTIDE SEQUENCE [LARGE SCALE GENOMIC DNA]</scope>
</reference>
<protein>
    <submittedName>
        <fullName evidence="1">Uncharacterized protein</fullName>
    </submittedName>
</protein>
<evidence type="ECO:0000313" key="2">
    <source>
        <dbReference type="Proteomes" id="UP000233556"/>
    </source>
</evidence>
<accession>A0A2I0UML6</accession>
<dbReference type="Proteomes" id="UP000233556">
    <property type="component" value="Unassembled WGS sequence"/>
</dbReference>
<gene>
    <name evidence="1" type="ORF">llap_2381</name>
</gene>
<keyword evidence="2" id="KW-1185">Reference proteome</keyword>
<reference evidence="2" key="2">
    <citation type="submission" date="2017-12" db="EMBL/GenBank/DDBJ databases">
        <title>Genome sequence of the Bar-tailed Godwit (Limosa lapponica baueri).</title>
        <authorList>
            <person name="Lima N.C.B."/>
            <person name="Parody-Merino A.M."/>
            <person name="Battley P.F."/>
            <person name="Fidler A.E."/>
            <person name="Prosdocimi F."/>
        </authorList>
    </citation>
    <scope>NUCLEOTIDE SEQUENCE [LARGE SCALE GENOMIC DNA]</scope>
</reference>
<name>A0A2I0UML6_LIMLA</name>